<reference evidence="2" key="1">
    <citation type="submission" date="2016-10" db="EMBL/GenBank/DDBJ databases">
        <authorList>
            <person name="Varghese N."/>
            <person name="Submissions S."/>
        </authorList>
    </citation>
    <scope>NUCLEOTIDE SEQUENCE [LARGE SCALE GENOMIC DNA]</scope>
    <source>
        <strain evidence="2">OR362-8,ATCC BAA-1266,JCM 13504</strain>
    </source>
</reference>
<protein>
    <submittedName>
        <fullName evidence="1">Uncharacterized protein</fullName>
    </submittedName>
</protein>
<organism evidence="1 2">
    <name type="scientific">Hymenobacter arizonensis</name>
    <name type="common">Siccationidurans arizonensis</name>
    <dbReference type="NCBI Taxonomy" id="1227077"/>
    <lineage>
        <taxon>Bacteria</taxon>
        <taxon>Pseudomonadati</taxon>
        <taxon>Bacteroidota</taxon>
        <taxon>Cytophagia</taxon>
        <taxon>Cytophagales</taxon>
        <taxon>Hymenobacteraceae</taxon>
        <taxon>Hymenobacter</taxon>
    </lineage>
</organism>
<evidence type="ECO:0000313" key="1">
    <source>
        <dbReference type="EMBL" id="SFQ20236.1"/>
    </source>
</evidence>
<name>A0A1I5WLJ2_HYMAR</name>
<dbReference type="Proteomes" id="UP000199029">
    <property type="component" value="Unassembled WGS sequence"/>
</dbReference>
<evidence type="ECO:0000313" key="2">
    <source>
        <dbReference type="Proteomes" id="UP000199029"/>
    </source>
</evidence>
<gene>
    <name evidence="1" type="ORF">SAMN04515668_1369</name>
</gene>
<sequence>MGNYLKNLVGLVVVLITVGEARAQLDNSAFTSPRPGAPSELRVTEVKYNNGVNVHVVPLDSASARARATLKSWEDEPEAKGGDLRLSLNAFTFFKDNEYFNPIIEGYTLFGTQLNPQLVFYPTASLRLEAGVFLWKDFGNPTLQQVRPTYRATWTKGHNQIILGNIRPHLNHGYIEPLFNFERVMLRPLEEGLQYRYLGRRLFLDAWVDWQRQQYRFSNFQEEIAGGLSGSYRLSGDQSSWQVSVPVQFTATHRGGQIDTVDRPLQTLLNEAVGLEARRILNGPNVRALRFNGYVLGFQDRSSTFLTPYKYGRALYLNTTLETRYADVMLSYWQGQRFVAPLGGDLYQSVSRAVFSPEFTDTNRRLLFVRLLRDFRIADSAALTVRMEPVYDFNARLLDFSFGVYLNFRQEWLLGNASQRVRVGQ</sequence>
<keyword evidence="2" id="KW-1185">Reference proteome</keyword>
<accession>A0A1I5WLJ2</accession>
<dbReference type="AlphaFoldDB" id="A0A1I5WLJ2"/>
<proteinExistence type="predicted"/>
<dbReference type="EMBL" id="FOXS01000002">
    <property type="protein sequence ID" value="SFQ20236.1"/>
    <property type="molecule type" value="Genomic_DNA"/>
</dbReference>